<feature type="transmembrane region" description="Helical" evidence="1">
    <location>
        <begin position="36"/>
        <end position="59"/>
    </location>
</feature>
<dbReference type="AlphaFoldDB" id="A0A934TT12"/>
<keyword evidence="1" id="KW-0472">Membrane</keyword>
<accession>A0A934TT12</accession>
<organism evidence="2 3">
    <name type="scientific">Ramlibacter ginsenosidimutans</name>
    <dbReference type="NCBI Taxonomy" id="502333"/>
    <lineage>
        <taxon>Bacteria</taxon>
        <taxon>Pseudomonadati</taxon>
        <taxon>Pseudomonadota</taxon>
        <taxon>Betaproteobacteria</taxon>
        <taxon>Burkholderiales</taxon>
        <taxon>Comamonadaceae</taxon>
        <taxon>Ramlibacter</taxon>
    </lineage>
</organism>
<sequence length="148" mass="15311">MPAADRLLAAFLLLTAAFLALVGFAAFELVVAGQHGPAAVVALAGLGGAAAGAFTYWLLQRDAVTLAWEGEALAFEIPMADEPAAAVQPHLATAIAESQPTTASATLRRASTSVQHMPVADLPAAYVDAVLRGAEARLRALDAQRERH</sequence>
<reference evidence="2" key="1">
    <citation type="journal article" date="2012" name="J. Microbiol. Biotechnol.">
        <title>Ramlibacter ginsenosidimutans sp. nov., with ginsenoside-converting activity.</title>
        <authorList>
            <person name="Wang L."/>
            <person name="An D.S."/>
            <person name="Kim S.G."/>
            <person name="Jin F.X."/>
            <person name="Kim S.C."/>
            <person name="Lee S.T."/>
            <person name="Im W.T."/>
        </authorList>
    </citation>
    <scope>NUCLEOTIDE SEQUENCE</scope>
    <source>
        <strain evidence="2">KACC 17527</strain>
    </source>
</reference>
<evidence type="ECO:0000313" key="2">
    <source>
        <dbReference type="EMBL" id="MBK6007017.1"/>
    </source>
</evidence>
<gene>
    <name evidence="2" type="ORF">JJB11_13025</name>
</gene>
<proteinExistence type="predicted"/>
<dbReference type="Proteomes" id="UP000630528">
    <property type="component" value="Unassembled WGS sequence"/>
</dbReference>
<evidence type="ECO:0000313" key="3">
    <source>
        <dbReference type="Proteomes" id="UP000630528"/>
    </source>
</evidence>
<reference evidence="2" key="2">
    <citation type="submission" date="2021-01" db="EMBL/GenBank/DDBJ databases">
        <authorList>
            <person name="Kang M."/>
        </authorList>
    </citation>
    <scope>NUCLEOTIDE SEQUENCE</scope>
    <source>
        <strain evidence="2">KACC 17527</strain>
    </source>
</reference>
<evidence type="ECO:0000256" key="1">
    <source>
        <dbReference type="SAM" id="Phobius"/>
    </source>
</evidence>
<dbReference type="RefSeq" id="WP_201171587.1">
    <property type="nucleotide sequence ID" value="NZ_JAEPWM010000004.1"/>
</dbReference>
<keyword evidence="1" id="KW-0812">Transmembrane</keyword>
<protein>
    <submittedName>
        <fullName evidence="2">Uncharacterized protein</fullName>
    </submittedName>
</protein>
<dbReference type="EMBL" id="JAEPWM010000004">
    <property type="protein sequence ID" value="MBK6007017.1"/>
    <property type="molecule type" value="Genomic_DNA"/>
</dbReference>
<name>A0A934TT12_9BURK</name>
<keyword evidence="3" id="KW-1185">Reference proteome</keyword>
<comment type="caution">
    <text evidence="2">The sequence shown here is derived from an EMBL/GenBank/DDBJ whole genome shotgun (WGS) entry which is preliminary data.</text>
</comment>
<keyword evidence="1" id="KW-1133">Transmembrane helix</keyword>